<gene>
    <name evidence="1" type="ORF">ABXS70_04505</name>
</gene>
<proteinExistence type="predicted"/>
<sequence length="231" mass="26276">MQHWTGTPIIDAPVLHRLMRTLAALDIILSEEEWLRVHRYHNNTLQSDAAWGSVHNGAGDHLHVLFTNKGTLLKGFDHESPLSPHNGEDDEIYPGMYDEVPECFMRILDQHEDALDRDDVTFCIWQEKDQLNWMTGRWLELAAAEEDESDAEGGAAFLLGYIEETPEAYIDWAEGYYDIQAMSLAAVTEIYNEAPISAELIRRLNPKRDVSAALDELERYGYAVLRGEGSK</sequence>
<organism evidence="1">
    <name type="scientific">Paenibacillus sp. AN1007</name>
    <dbReference type="NCBI Taxonomy" id="3151385"/>
    <lineage>
        <taxon>Bacteria</taxon>
        <taxon>Bacillati</taxon>
        <taxon>Bacillota</taxon>
        <taxon>Bacilli</taxon>
        <taxon>Bacillales</taxon>
        <taxon>Paenibacillaceae</taxon>
        <taxon>Paenibacillus</taxon>
    </lineage>
</organism>
<reference evidence="1" key="1">
    <citation type="submission" date="2024-05" db="EMBL/GenBank/DDBJ databases">
        <title>Draft genome assemblies of 36 bacteria isolated from hibernating arctic ground squirrels.</title>
        <authorList>
            <person name="McKee H."/>
            <person name="Mullen L."/>
            <person name="Drown D.M."/>
            <person name="Duddleston K.N."/>
        </authorList>
    </citation>
    <scope>NUCLEOTIDE SEQUENCE</scope>
    <source>
        <strain evidence="1">AN1007</strain>
    </source>
</reference>
<dbReference type="AlphaFoldDB" id="A0AAU8NCI7"/>
<name>A0AAU8NCI7_9BACL</name>
<dbReference type="RefSeq" id="WP_342552274.1">
    <property type="nucleotide sequence ID" value="NZ_CP159992.1"/>
</dbReference>
<protein>
    <recommendedName>
        <fullName evidence="2">SMI1/KNR4 family protein</fullName>
    </recommendedName>
</protein>
<dbReference type="EMBL" id="CP159992">
    <property type="protein sequence ID" value="XCP95983.1"/>
    <property type="molecule type" value="Genomic_DNA"/>
</dbReference>
<evidence type="ECO:0000313" key="1">
    <source>
        <dbReference type="EMBL" id="XCP95983.1"/>
    </source>
</evidence>
<accession>A0AAU8NCI7</accession>
<evidence type="ECO:0008006" key="2">
    <source>
        <dbReference type="Google" id="ProtNLM"/>
    </source>
</evidence>